<organism evidence="4 5">
    <name type="scientific">Tetraparma gracilis</name>
    <dbReference type="NCBI Taxonomy" id="2962635"/>
    <lineage>
        <taxon>Eukaryota</taxon>
        <taxon>Sar</taxon>
        <taxon>Stramenopiles</taxon>
        <taxon>Ochrophyta</taxon>
        <taxon>Bolidophyceae</taxon>
        <taxon>Parmales</taxon>
        <taxon>Triparmaceae</taxon>
        <taxon>Tetraparma</taxon>
    </lineage>
</organism>
<dbReference type="InterPro" id="IPR028089">
    <property type="entry name" value="DUF4455"/>
</dbReference>
<protein>
    <recommendedName>
        <fullName evidence="3">DUF4455 domain-containing protein</fullName>
    </recommendedName>
</protein>
<feature type="region of interest" description="Disordered" evidence="2">
    <location>
        <begin position="564"/>
        <end position="633"/>
    </location>
</feature>
<feature type="compositionally biased region" description="Polar residues" evidence="2">
    <location>
        <begin position="25"/>
        <end position="39"/>
    </location>
</feature>
<feature type="compositionally biased region" description="Low complexity" evidence="2">
    <location>
        <begin position="587"/>
        <end position="601"/>
    </location>
</feature>
<dbReference type="Pfam" id="PF14643">
    <property type="entry name" value="DUF4455"/>
    <property type="match status" value="1"/>
</dbReference>
<evidence type="ECO:0000256" key="1">
    <source>
        <dbReference type="SAM" id="Coils"/>
    </source>
</evidence>
<accession>A0ABQ6M940</accession>
<feature type="coiled-coil region" evidence="1">
    <location>
        <begin position="118"/>
        <end position="145"/>
    </location>
</feature>
<feature type="region of interest" description="Disordered" evidence="2">
    <location>
        <begin position="24"/>
        <end position="70"/>
    </location>
</feature>
<dbReference type="EMBL" id="BRYB01003866">
    <property type="protein sequence ID" value="GMI21963.1"/>
    <property type="molecule type" value="Genomic_DNA"/>
</dbReference>
<gene>
    <name evidence="4" type="ORF">TeGR_g1116</name>
</gene>
<keyword evidence="1" id="KW-0175">Coiled coil</keyword>
<proteinExistence type="predicted"/>
<reference evidence="4 5" key="1">
    <citation type="journal article" date="2023" name="Commun. Biol.">
        <title>Genome analysis of Parmales, the sister group of diatoms, reveals the evolutionary specialization of diatoms from phago-mixotrophs to photoautotrophs.</title>
        <authorList>
            <person name="Ban H."/>
            <person name="Sato S."/>
            <person name="Yoshikawa S."/>
            <person name="Yamada K."/>
            <person name="Nakamura Y."/>
            <person name="Ichinomiya M."/>
            <person name="Sato N."/>
            <person name="Blanc-Mathieu R."/>
            <person name="Endo H."/>
            <person name="Kuwata A."/>
            <person name="Ogata H."/>
        </authorList>
    </citation>
    <scope>NUCLEOTIDE SEQUENCE [LARGE SCALE GENOMIC DNA]</scope>
</reference>
<evidence type="ECO:0000313" key="4">
    <source>
        <dbReference type="EMBL" id="GMI21963.1"/>
    </source>
</evidence>
<keyword evidence="5" id="KW-1185">Reference proteome</keyword>
<evidence type="ECO:0000259" key="3">
    <source>
        <dbReference type="Pfam" id="PF14643"/>
    </source>
</evidence>
<sequence length="679" mass="76237">MFSTDSQARAEQGLVESLKKPRTFFNKTGYGTTQSSTSLFLDVEASPETPDLSQTASPQRPGGTTKVDLKQAARQKRALAVRAASLEIEEVAVLTSNPDKGYVQHEFKRLEKKTEEKRTRHDRAYKDYRQQLRDLSDEVELLYVKEADSVKEELGGIDQQILDLFAELDKDELLEMQDYGYVTEMWDKISSLLSARTGCVMQFGDNLESFEVTRSTTLASYLRTMVDTMVGIALKLPQEIERVAEVESFELNAVIIGNRRAHAELMARMEKEDIMEKVEAREKWEKRRYDWRQLRHARGIREFHRDITADNFTNPPSRVEVFDAFKKEQEERHQTRCDVLARLGAMDHYTLASDKVNTIRSDFKDQNAIELKSIKELYDSITKIKHEKHDEAEMRRENLRAELHNYGALHLEPDTESFALEIDAVVTATDLEEFFRKSGGLKSELVKITKILRDPNLIYEQTLTSGVHATTLVRCGRDLEDILEKQGKSSLRKAAQDTLERLRKATKSECLPILPILKNQCTSLALVNDIDGLLKKELSMAADQLQELIATADYAAGNKTASGNPAGTATAGADPSLDPSASTNLDPSASTTLPAATTSVPGSAAPTLSRAPSESNRSNRSSRRRSVSVAPSKGWEEPELDMLAVRTIQKQVGMLLAACDLSDEFKEVLRLTLEGLNEK</sequence>
<evidence type="ECO:0000313" key="5">
    <source>
        <dbReference type="Proteomes" id="UP001165060"/>
    </source>
</evidence>
<evidence type="ECO:0000256" key="2">
    <source>
        <dbReference type="SAM" id="MobiDB-lite"/>
    </source>
</evidence>
<dbReference type="Proteomes" id="UP001165060">
    <property type="component" value="Unassembled WGS sequence"/>
</dbReference>
<name>A0ABQ6M940_9STRA</name>
<comment type="caution">
    <text evidence="4">The sequence shown here is derived from an EMBL/GenBank/DDBJ whole genome shotgun (WGS) entry which is preliminary data.</text>
</comment>
<feature type="domain" description="DUF4455" evidence="3">
    <location>
        <begin position="115"/>
        <end position="410"/>
    </location>
</feature>
<feature type="non-terminal residue" evidence="4">
    <location>
        <position position="679"/>
    </location>
</feature>
<feature type="compositionally biased region" description="Low complexity" evidence="2">
    <location>
        <begin position="609"/>
        <end position="619"/>
    </location>
</feature>